<reference evidence="3 4" key="1">
    <citation type="submission" date="2018-11" db="EMBL/GenBank/DDBJ databases">
        <authorList>
            <person name="Na S.W."/>
            <person name="Baik M."/>
        </authorList>
    </citation>
    <scope>NUCLEOTIDE SEQUENCE [LARGE SCALE GENOMIC DNA]</scope>
    <source>
        <strain evidence="3 4">E39</strain>
    </source>
</reference>
<dbReference type="Proteomes" id="UP000249375">
    <property type="component" value="Chromosome"/>
</dbReference>
<dbReference type="KEGG" id="alq:C7Y71_004340"/>
<keyword evidence="1" id="KW-0732">Signal</keyword>
<organism evidence="3 4">
    <name type="scientific">Pseudoprevotella muciniphila</name>
    <dbReference type="NCBI Taxonomy" id="2133944"/>
    <lineage>
        <taxon>Bacteria</taxon>
        <taxon>Pseudomonadati</taxon>
        <taxon>Bacteroidota</taxon>
        <taxon>Bacteroidia</taxon>
        <taxon>Bacteroidales</taxon>
        <taxon>Prevotellaceae</taxon>
        <taxon>Pseudoprevotella</taxon>
    </lineage>
</organism>
<name>A0A5P8E5U2_9BACT</name>
<dbReference type="InterPro" id="IPR017853">
    <property type="entry name" value="GH"/>
</dbReference>
<feature type="signal peptide" evidence="1">
    <location>
        <begin position="1"/>
        <end position="24"/>
    </location>
</feature>
<gene>
    <name evidence="3" type="ORF">C7Y71_004340</name>
</gene>
<keyword evidence="4" id="KW-1185">Reference proteome</keyword>
<feature type="chain" id="PRO_5024302915" description="GEVED domain-containing protein" evidence="1">
    <location>
        <begin position="25"/>
        <end position="2380"/>
    </location>
</feature>
<proteinExistence type="predicted"/>
<accession>A0A5P8E5U2</accession>
<dbReference type="Gene3D" id="3.20.20.70">
    <property type="entry name" value="Aldolase class I"/>
    <property type="match status" value="1"/>
</dbReference>
<dbReference type="Pfam" id="PF20009">
    <property type="entry name" value="GEVED"/>
    <property type="match status" value="1"/>
</dbReference>
<dbReference type="EMBL" id="CP033459">
    <property type="protein sequence ID" value="QFQ12302.1"/>
    <property type="molecule type" value="Genomic_DNA"/>
</dbReference>
<dbReference type="InterPro" id="IPR045474">
    <property type="entry name" value="GEVED"/>
</dbReference>
<dbReference type="SUPFAM" id="SSF51445">
    <property type="entry name" value="(Trans)glycosidases"/>
    <property type="match status" value="1"/>
</dbReference>
<evidence type="ECO:0000313" key="3">
    <source>
        <dbReference type="EMBL" id="QFQ12302.1"/>
    </source>
</evidence>
<protein>
    <recommendedName>
        <fullName evidence="2">GEVED domain-containing protein</fullName>
    </recommendedName>
</protein>
<sequence>MNKVMKLKKYTLIAALALPMAAAAQTASVTFDTDDYKSVSVYDSWENSPFRKGTLQGNVAVIDNHLNQVDDFLGEAPNSTAKILGVQRSRFGSNQFGARIDLKTPFSLSPTPQYVHVLINRPIEGRVMLMGLGKHREQDWAGQSPETEQFWEISTTTITPNKWTDAVFAIKGVSGVDIYSLVVVPECESPHDRNQDFVAYIDQIVVNTSPAPLLQYDDYPTNFDKKSTKSTRNDRGIKTVSLAGKTVNVSSDPSSGDPVYRDMMENTFPVKAGQEVTASMTIEGNWMNSYLYIDYGQDGKFSYGLNANGTPAEGSDIKTFSNYNGKNSRGVTNSSNNTLAMPSFTIPAGTPKGFYRMRFKDDWNDIDPGGAPTIVSNGGGIVDVRLNVHEDNVTVTEDNRNGEVLSGDGSALMTTTPFGQAFTVKLNPENGFAYNGMRVRHGYNLDGDKLIRGTLQYVDDIVYSNAFDENDCYTIPAEWVDGDIVIEGLFVEKGTEISYDYLLNLNKDTTISRTDRYLNAVTMAGKRVDIANDKKVYHEDMSQTFFVAPGDAMTPTFGYAGGPMHGYVYIDKNQNGIFDTGNITNGVIGENSDAMTFSFWSGNNTNGQSGYNSNGVNLTGSARNVLNPPSFTIPNLADGFYRIRFKVDWNEIDAGGNVTSNNHIISNGGGIADYRLRVFSGSEVNVSVVSGYGEVLNVSNQTLGGTTVPYNEALTLKVVPNAGYEVEEILVTHGVLDANPAIIHSVPQVLTTTYTGADLTDGELTLPAEIVDGDLRITVRMVGEPSDPSIGGDDNNNTIGVTPEYPAATKPGTASLTVSGTDQWTLGNNLFSATFAKRNGVLSFVGAEALDIQGAKELFEFQLYNGTKVKASAMTLQSVTMETLTPNNAVRTASESRANGYALKAVYTYNFETGKTLTATWRAVLRDGSHYLRTTVDFSTTHDVKMKTITPMQFYVNNRHGVPTRNGQPVAGSPLVTSHIFAGLETPTALNTVVGAADFEVGSWKNTYFNDLDSDEVPAELLSLTPYENLSSFSSTSFSAVEGPVMVSNLTNNGTVSFTFLYGSGSCGLATVGVQLLDANGSVVAHDYHTGFSGSRKVNHVYTLTGVTEGNYTLRYIIDHESQSSICDAGTITVSGATIKKGTNSFEVDSWKNSYFSNLASSEVPSELLSLTPYENITSFSSTSFSAAEGPVTVSNLTNNGTVSFTFLYGSGSCGLATVGVQLLNANGSVVAHDYHTGFSGGRKVNHVYTLTGVEAGNYTLRYIIDHESQSSICDAGTITVSGATITKRDDAVATPTSTIQGVWRRPQWLKPNDDWHVGAVVGLIAQDDNQDQARRSVLAYVERERAVPWRSFSLYNSWYEVNINRTNKYSDYSHCMTEAQCMKILQHWKDSLYTKRGQSIQSFVWDDGWDTYGNWGFNPGFPNGFTNLSNLAGSFNTNIGAWLGPKGGYDTAGAQRKKYWTDKGKTMGLAEPEYYSLFLDTCSHFLQNYNFNCFKFDGIREIGVNREGPATTEAGLEDCEGIIGIEAKLRKVNPDVFIYTTVGTWASPFWFKYTDAIWKQGNDWETVSGAAGDLREKWITYRDSMVHDIFVTNSPLTPINNLMTHGVIVSKFGNLNSSSGAASMPLNYDGIVREIRCAYGSGSAMVELYMDTLQLDNINNGKLWDDLSESIEWHKRNADVLGDTHWVGGAPWDGSTSHMYGWAAWNERKNTVTLRNPCGTEQTLTTTLRKIFEIPSYITDRYIALTDVYANQTPTVLSNAVLDIDKTINITLPPFMVVAYDGVPSATSVVTPYYEMEQTAATALEDTLYVLNAISNKGEGYIYYDSSASNRKYRANTSGIDFSDKVTDLNYVWRLKKSNDGTTFTLQNLANPSVYFVADASRNTNFSGTETANLVWNSDKTMHQTNYTNGSNILYIHANQAANTLPNLSYWDNNGAIGTAGTCVVFDFYRVTYVQPSEVSPTYTVTYNYMLDGQVKLTTQEDVRKGRLLPAINVPDYVVATTPEGIVNNDTTVNIPCTLSLPFEISNDLQKHYYFLKLGTGGTYDPIRYVDDGDASKTVLQTNITEVDKGCVWYFKGDPFSGISIYNAQEDKILITSTTMSGSNGGGTYPHLADANAALGSGYTNLWNISPTAVSGVSGGFNLKIYGGTNEYINYRDGNLAFWNNSGATNAGGSVLRVIKDVPVISLNDGGDGYYYATTYLPFDTEVPANSEVGVYAAALNSRGTGVDLSDPLTAIPANSGVILKSASASTLTLTLSDETLAALPANVLQGSCEAIALTDANRANYLIFGRSTTDGKPGFYKPSSAVTSIRANRAHIPATSLPASASAGLAFDDLSITGLNGIETSGSTKNAFYDLQGRRVIHPQKGGVYIRNGKKVIW</sequence>
<evidence type="ECO:0000259" key="2">
    <source>
        <dbReference type="Pfam" id="PF20009"/>
    </source>
</evidence>
<feature type="domain" description="GEVED" evidence="2">
    <location>
        <begin position="290"/>
        <end position="371"/>
    </location>
</feature>
<evidence type="ECO:0000313" key="4">
    <source>
        <dbReference type="Proteomes" id="UP000249375"/>
    </source>
</evidence>
<dbReference type="InterPro" id="IPR013785">
    <property type="entry name" value="Aldolase_TIM"/>
</dbReference>
<evidence type="ECO:0000256" key="1">
    <source>
        <dbReference type="SAM" id="SignalP"/>
    </source>
</evidence>